<evidence type="ECO:0000313" key="6">
    <source>
        <dbReference type="Proteomes" id="UP001465755"/>
    </source>
</evidence>
<dbReference type="Gene3D" id="1.10.287.100">
    <property type="match status" value="1"/>
</dbReference>
<comment type="caution">
    <text evidence="5">The sequence shown here is derived from an EMBL/GenBank/DDBJ whole genome shotgun (WGS) entry which is preliminary data.</text>
</comment>
<keyword evidence="6" id="KW-1185">Reference proteome</keyword>
<dbReference type="SUPFAM" id="SSF50784">
    <property type="entry name" value="Transcription factor IIA (TFIIA), beta-barrel domain"/>
    <property type="match status" value="1"/>
</dbReference>
<evidence type="ECO:0000256" key="3">
    <source>
        <dbReference type="ARBA" id="ARBA00023163"/>
    </source>
</evidence>
<comment type="similarity">
    <text evidence="2">Belongs to the TFIIA subunit 1 family.</text>
</comment>
<dbReference type="SMART" id="SM01371">
    <property type="entry name" value="TFIIA"/>
    <property type="match status" value="1"/>
</dbReference>
<evidence type="ECO:0000256" key="2">
    <source>
        <dbReference type="ARBA" id="ARBA00010059"/>
    </source>
</evidence>
<dbReference type="PANTHER" id="PTHR12694:SF8">
    <property type="entry name" value="TRANSCRIPTION INITIATION FACTOR IIA SUBUNIT 1"/>
    <property type="match status" value="1"/>
</dbReference>
<keyword evidence="4" id="KW-0539">Nucleus</keyword>
<evidence type="ECO:0000256" key="4">
    <source>
        <dbReference type="ARBA" id="ARBA00023242"/>
    </source>
</evidence>
<gene>
    <name evidence="5" type="ORF">WJX73_007138</name>
</gene>
<sequence length="295" mass="31922">MQSQVQALYRAIIDDVIGRGKPEFQEAGLDEAVLDELRVLWEAKLSESGALDSQAFREEEAKQRAARQEVATAPRSIVFAPGSSAGRNATPAAVQAALAKRARIATAAVQHPQHPRPLGQPPAFLAGSVATISGRGAPQGLPPHLMQYANVLSSSPIRPMALPGVKRERDDEAVQQLHTAAPVMVNGHVRQHIPQQDGAGDSDEGSDDLDDEAAAKICDEADKEAVKEELDTLSDVDLDDEQVDNPTSWAGHKIVCHFDKVKRSKNKWTCSLRDGIMSIHGQDLYFKTATADLQF</sequence>
<accession>A0AAW1PUX6</accession>
<dbReference type="EMBL" id="JALJOQ010000005">
    <property type="protein sequence ID" value="KAK9813414.1"/>
    <property type="molecule type" value="Genomic_DNA"/>
</dbReference>
<dbReference type="PANTHER" id="PTHR12694">
    <property type="entry name" value="TRANSCRIPTION INITIATION FACTOR IIA SUBUNIT 1"/>
    <property type="match status" value="1"/>
</dbReference>
<dbReference type="AlphaFoldDB" id="A0AAW1PUX6"/>
<dbReference type="Pfam" id="PF03153">
    <property type="entry name" value="TFIIA"/>
    <property type="match status" value="2"/>
</dbReference>
<dbReference type="InterPro" id="IPR009088">
    <property type="entry name" value="TFIIA_b-brl"/>
</dbReference>
<keyword evidence="3" id="KW-0804">Transcription</keyword>
<evidence type="ECO:0000256" key="1">
    <source>
        <dbReference type="ARBA" id="ARBA00004123"/>
    </source>
</evidence>
<reference evidence="5 6" key="1">
    <citation type="journal article" date="2024" name="Nat. Commun.">
        <title>Phylogenomics reveals the evolutionary origins of lichenization in chlorophyte algae.</title>
        <authorList>
            <person name="Puginier C."/>
            <person name="Libourel C."/>
            <person name="Otte J."/>
            <person name="Skaloud P."/>
            <person name="Haon M."/>
            <person name="Grisel S."/>
            <person name="Petersen M."/>
            <person name="Berrin J.G."/>
            <person name="Delaux P.M."/>
            <person name="Dal Grande F."/>
            <person name="Keller J."/>
        </authorList>
    </citation>
    <scope>NUCLEOTIDE SEQUENCE [LARGE SCALE GENOMIC DNA]</scope>
    <source>
        <strain evidence="5 6">SAG 2036</strain>
    </source>
</reference>
<dbReference type="InterPro" id="IPR004855">
    <property type="entry name" value="TFIIA_asu/bsu"/>
</dbReference>
<dbReference type="GO" id="GO:0005672">
    <property type="term" value="C:transcription factor TFIIA complex"/>
    <property type="evidence" value="ECO:0007669"/>
    <property type="project" value="InterPro"/>
</dbReference>
<evidence type="ECO:0000313" key="5">
    <source>
        <dbReference type="EMBL" id="KAK9813414.1"/>
    </source>
</evidence>
<organism evidence="5 6">
    <name type="scientific">Symbiochloris irregularis</name>
    <dbReference type="NCBI Taxonomy" id="706552"/>
    <lineage>
        <taxon>Eukaryota</taxon>
        <taxon>Viridiplantae</taxon>
        <taxon>Chlorophyta</taxon>
        <taxon>core chlorophytes</taxon>
        <taxon>Trebouxiophyceae</taxon>
        <taxon>Trebouxiales</taxon>
        <taxon>Trebouxiaceae</taxon>
        <taxon>Symbiochloris</taxon>
    </lineage>
</organism>
<dbReference type="Gene3D" id="2.30.18.10">
    <property type="entry name" value="Transcription factor IIA (TFIIA), beta-barrel domain"/>
    <property type="match status" value="1"/>
</dbReference>
<dbReference type="GO" id="GO:0006367">
    <property type="term" value="P:transcription initiation at RNA polymerase II promoter"/>
    <property type="evidence" value="ECO:0007669"/>
    <property type="project" value="InterPro"/>
</dbReference>
<name>A0AAW1PUX6_9CHLO</name>
<proteinExistence type="inferred from homology"/>
<comment type="subcellular location">
    <subcellularLocation>
        <location evidence="1">Nucleus</location>
    </subcellularLocation>
</comment>
<dbReference type="SUPFAM" id="SSF47396">
    <property type="entry name" value="Transcription factor IIA (TFIIA), alpha-helical domain"/>
    <property type="match status" value="1"/>
</dbReference>
<protein>
    <submittedName>
        <fullName evidence="5">Uncharacterized protein</fullName>
    </submittedName>
</protein>
<dbReference type="Proteomes" id="UP001465755">
    <property type="component" value="Unassembled WGS sequence"/>
</dbReference>